<feature type="domain" description="Glycosyl transferase family 1" evidence="4">
    <location>
        <begin position="205"/>
        <end position="354"/>
    </location>
</feature>
<comment type="caution">
    <text evidence="5">The sequence shown here is derived from an EMBL/GenBank/DDBJ whole genome shotgun (WGS) entry which is preliminary data.</text>
</comment>
<reference evidence="5 6" key="1">
    <citation type="journal article" date="2017" name="Antonie Van Leeuwenhoek">
        <title>Rhizobium rhizosphaerae sp. nov., a novel species isolated from rice rhizosphere.</title>
        <authorList>
            <person name="Zhao J.J."/>
            <person name="Zhang J."/>
            <person name="Zhang R.J."/>
            <person name="Zhang C.W."/>
            <person name="Yin H.Q."/>
            <person name="Zhang X.X."/>
        </authorList>
    </citation>
    <scope>NUCLEOTIDE SEQUENCE [LARGE SCALE GENOMIC DNA]</scope>
    <source>
        <strain evidence="5 6">KMM 241</strain>
    </source>
</reference>
<evidence type="ECO:0000256" key="2">
    <source>
        <dbReference type="ARBA" id="ARBA00022676"/>
    </source>
</evidence>
<evidence type="ECO:0000256" key="3">
    <source>
        <dbReference type="ARBA" id="ARBA00022679"/>
    </source>
</evidence>
<organism evidence="5 6">
    <name type="scientific">Paraglaciecola mesophila KMM 241</name>
    <dbReference type="NCBI Taxonomy" id="1128912"/>
    <lineage>
        <taxon>Bacteria</taxon>
        <taxon>Pseudomonadati</taxon>
        <taxon>Pseudomonadota</taxon>
        <taxon>Gammaproteobacteria</taxon>
        <taxon>Alteromonadales</taxon>
        <taxon>Alteromonadaceae</taxon>
        <taxon>Paraglaciecola</taxon>
    </lineage>
</organism>
<dbReference type="SUPFAM" id="SSF53756">
    <property type="entry name" value="UDP-Glycosyltransferase/glycogen phosphorylase"/>
    <property type="match status" value="1"/>
</dbReference>
<evidence type="ECO:0000313" key="5">
    <source>
        <dbReference type="EMBL" id="GAC23341.1"/>
    </source>
</evidence>
<dbReference type="GO" id="GO:0016757">
    <property type="term" value="F:glycosyltransferase activity"/>
    <property type="evidence" value="ECO:0007669"/>
    <property type="project" value="UniProtKB-KW"/>
</dbReference>
<dbReference type="Proteomes" id="UP000006263">
    <property type="component" value="Unassembled WGS sequence"/>
</dbReference>
<dbReference type="Gene3D" id="3.40.50.2000">
    <property type="entry name" value="Glycogen Phosphorylase B"/>
    <property type="match status" value="2"/>
</dbReference>
<dbReference type="InterPro" id="IPR001296">
    <property type="entry name" value="Glyco_trans_1"/>
</dbReference>
<gene>
    <name evidence="5" type="ORF">GMES_1042</name>
</gene>
<dbReference type="RefSeq" id="WP_006991492.1">
    <property type="nucleotide sequence ID" value="NZ_BAEP01000022.1"/>
</dbReference>
<dbReference type="PANTHER" id="PTHR12526">
    <property type="entry name" value="GLYCOSYLTRANSFERASE"/>
    <property type="match status" value="1"/>
</dbReference>
<keyword evidence="3" id="KW-0808">Transferase</keyword>
<evidence type="ECO:0000313" key="6">
    <source>
        <dbReference type="Proteomes" id="UP000006263"/>
    </source>
</evidence>
<proteinExistence type="inferred from homology"/>
<accession>K6YHB6</accession>
<evidence type="ECO:0000256" key="1">
    <source>
        <dbReference type="ARBA" id="ARBA00009481"/>
    </source>
</evidence>
<evidence type="ECO:0000259" key="4">
    <source>
        <dbReference type="Pfam" id="PF00534"/>
    </source>
</evidence>
<sequence>MSKVSMSEPSKPIKIAVIHPECGVSWNGGSQISAYEMAEHLAVHYDVELLCGEKVGTVSVVLPCVPRGRSANWLATTYIGGLFRKAFGYPGMVIEAATSFFPYLFYLLKMKPDIVYPNNDYGGLAIAWVLKRLVGSKILYTERAGLLSDGHVLKRNMKFKPDHLVVFNQDTVDTVEQWYPGQSVSAIPNGVDLSRFSTSGDTFDFDLKGKLVLCVGTLNRKNHKRMELVIKAMAQVAEASLILCGDGVDKDYYIALGEELLGKERFKQMSLTFDEMPKLYRSVDVFTLPSANEPFGRVYLEALASGTPVVAPDDSMRRTIIGDAGIVCDVENSAQYAKALSLALDSDWQNKTVEQAGKFSWAAVALKYKKVIEEMLKYK</sequence>
<dbReference type="EMBL" id="BAEP01000022">
    <property type="protein sequence ID" value="GAC23341.1"/>
    <property type="molecule type" value="Genomic_DNA"/>
</dbReference>
<dbReference type="eggNOG" id="COG0438">
    <property type="taxonomic scope" value="Bacteria"/>
</dbReference>
<comment type="similarity">
    <text evidence="1">Belongs to the glycosyltransferase group 1 family. Glycosyltransferase 4 subfamily.</text>
</comment>
<dbReference type="Pfam" id="PF00534">
    <property type="entry name" value="Glycos_transf_1"/>
    <property type="match status" value="1"/>
</dbReference>
<protein>
    <recommendedName>
        <fullName evidence="4">Glycosyl transferase family 1 domain-containing protein</fullName>
    </recommendedName>
</protein>
<keyword evidence="2" id="KW-0328">Glycosyltransferase</keyword>
<name>K6YHB6_9ALTE</name>
<dbReference type="PANTHER" id="PTHR12526:SF640">
    <property type="entry name" value="COLANIC ACID BIOSYNTHESIS GLYCOSYLTRANSFERASE WCAL-RELATED"/>
    <property type="match status" value="1"/>
</dbReference>
<dbReference type="GO" id="GO:1901135">
    <property type="term" value="P:carbohydrate derivative metabolic process"/>
    <property type="evidence" value="ECO:0007669"/>
    <property type="project" value="UniProtKB-ARBA"/>
</dbReference>
<dbReference type="AlphaFoldDB" id="K6YHB6"/>